<feature type="transmembrane region" description="Helical" evidence="1">
    <location>
        <begin position="12"/>
        <end position="31"/>
    </location>
</feature>
<sequence>MLFSIDSAVIHVLVVGVPTFIFVIMAFITLMKSGKQAIRNIDFPVHVTCRVCGHSFTVTMEEYTKHVMAIRERRLFKINPLKEMRKVFCSKCGKETYCNWDNINAFSLRKHIPPLFIAMYVPVFKYMGMAALWICLCSVLFNIKL</sequence>
<evidence type="ECO:0000313" key="3">
    <source>
        <dbReference type="Proteomes" id="UP000094757"/>
    </source>
</evidence>
<proteinExistence type="predicted"/>
<protein>
    <submittedName>
        <fullName evidence="2">Uncharacterized protein</fullName>
    </submittedName>
</protein>
<dbReference type="KEGG" id="dpn:BCB69_03835"/>
<accession>A0A1B3WDX2</accession>
<dbReference type="Proteomes" id="UP000094757">
    <property type="component" value="Chromosome"/>
</dbReference>
<dbReference type="STRING" id="39950.BCB69_03835"/>
<dbReference type="AlphaFoldDB" id="A0A1B3WDX2"/>
<reference evidence="3" key="1">
    <citation type="submission" date="2016-08" db="EMBL/GenBank/DDBJ databases">
        <authorList>
            <person name="Holder M.E."/>
            <person name="Ajami N.J."/>
            <person name="Petrosino J.F."/>
        </authorList>
    </citation>
    <scope>NUCLEOTIDE SEQUENCE [LARGE SCALE GENOMIC DNA]</scope>
    <source>
        <strain evidence="3">F0677</strain>
    </source>
</reference>
<evidence type="ECO:0000313" key="2">
    <source>
        <dbReference type="EMBL" id="AOH39170.1"/>
    </source>
</evidence>
<keyword evidence="1" id="KW-0472">Membrane</keyword>
<keyword evidence="1" id="KW-1133">Transmembrane helix</keyword>
<dbReference type="RefSeq" id="WP_069177051.1">
    <property type="nucleotide sequence ID" value="NZ_CP017037.1"/>
</dbReference>
<dbReference type="EMBL" id="CP017037">
    <property type="protein sequence ID" value="AOH39170.1"/>
    <property type="molecule type" value="Genomic_DNA"/>
</dbReference>
<feature type="transmembrane region" description="Helical" evidence="1">
    <location>
        <begin position="115"/>
        <end position="141"/>
    </location>
</feature>
<evidence type="ECO:0000256" key="1">
    <source>
        <dbReference type="SAM" id="Phobius"/>
    </source>
</evidence>
<gene>
    <name evidence="2" type="ORF">BCB69_03835</name>
</gene>
<keyword evidence="1" id="KW-0812">Transmembrane</keyword>
<name>A0A1B3WDX2_9FIRM</name>
<organism evidence="2 3">
    <name type="scientific">Dialister pneumosintes</name>
    <dbReference type="NCBI Taxonomy" id="39950"/>
    <lineage>
        <taxon>Bacteria</taxon>
        <taxon>Bacillati</taxon>
        <taxon>Bacillota</taxon>
        <taxon>Negativicutes</taxon>
        <taxon>Veillonellales</taxon>
        <taxon>Veillonellaceae</taxon>
        <taxon>Dialister</taxon>
    </lineage>
</organism>